<sequence>MTETPKPDLLKAINDKLTWVVILLVLIMFNTCSLGDDLSDAARDIRRAAAPAEKG</sequence>
<keyword evidence="3" id="KW-1185">Reference proteome</keyword>
<proteinExistence type="predicted"/>
<keyword evidence="1" id="KW-0472">Membrane</keyword>
<evidence type="ECO:0000256" key="1">
    <source>
        <dbReference type="SAM" id="Phobius"/>
    </source>
</evidence>
<accession>A0ABX7BLN6</accession>
<feature type="transmembrane region" description="Helical" evidence="1">
    <location>
        <begin position="17"/>
        <end position="38"/>
    </location>
</feature>
<dbReference type="RefSeq" id="WP_201102869.1">
    <property type="nucleotide sequence ID" value="NZ_CP067977.1"/>
</dbReference>
<evidence type="ECO:0000313" key="3">
    <source>
        <dbReference type="Proteomes" id="UP000595448"/>
    </source>
</evidence>
<keyword evidence="1" id="KW-0812">Transmembrane</keyword>
<gene>
    <name evidence="2" type="ORF">JIP62_14600</name>
</gene>
<reference evidence="2 3" key="1">
    <citation type="submission" date="2021-01" db="EMBL/GenBank/DDBJ databases">
        <title>Brevundimonas vitis sp. nov., an bacterium isolated from grape (Vitis vinifera).</title>
        <authorList>
            <person name="Jiang L."/>
            <person name="Lee J."/>
        </authorList>
    </citation>
    <scope>NUCLEOTIDE SEQUENCE [LARGE SCALE GENOMIC DNA]</scope>
    <source>
        <strain evidence="2 3">GRTSA-9</strain>
    </source>
</reference>
<name>A0ABX7BLN6_9CAUL</name>
<protein>
    <submittedName>
        <fullName evidence="2">Uncharacterized protein</fullName>
    </submittedName>
</protein>
<keyword evidence="1" id="KW-1133">Transmembrane helix</keyword>
<dbReference type="EMBL" id="CP067977">
    <property type="protein sequence ID" value="QQQ18499.1"/>
    <property type="molecule type" value="Genomic_DNA"/>
</dbReference>
<dbReference type="Proteomes" id="UP000595448">
    <property type="component" value="Chromosome"/>
</dbReference>
<organism evidence="2 3">
    <name type="scientific">Brevundimonas vitisensis</name>
    <dbReference type="NCBI Taxonomy" id="2800818"/>
    <lineage>
        <taxon>Bacteria</taxon>
        <taxon>Pseudomonadati</taxon>
        <taxon>Pseudomonadota</taxon>
        <taxon>Alphaproteobacteria</taxon>
        <taxon>Caulobacterales</taxon>
        <taxon>Caulobacteraceae</taxon>
        <taxon>Brevundimonas</taxon>
    </lineage>
</organism>
<evidence type="ECO:0000313" key="2">
    <source>
        <dbReference type="EMBL" id="QQQ18499.1"/>
    </source>
</evidence>